<reference evidence="2 3" key="1">
    <citation type="journal article" date="2013" name="Genome Biol.">
        <title>Genome of Acanthamoeba castellanii highlights extensive lateral gene transfer and early evolution of tyrosine kinase signaling.</title>
        <authorList>
            <person name="Clarke M."/>
            <person name="Lohan A.J."/>
            <person name="Liu B."/>
            <person name="Lagkouvardos I."/>
            <person name="Roy S."/>
            <person name="Zafar N."/>
            <person name="Bertelli C."/>
            <person name="Schilde C."/>
            <person name="Kianianmomeni A."/>
            <person name="Burglin T.R."/>
            <person name="Frech C."/>
            <person name="Turcotte B."/>
            <person name="Kopec K.O."/>
            <person name="Synnott J.M."/>
            <person name="Choo C."/>
            <person name="Paponov I."/>
            <person name="Finkler A."/>
            <person name="Soon Heng Tan C."/>
            <person name="Hutchins A.P."/>
            <person name="Weinmeier T."/>
            <person name="Rattei T."/>
            <person name="Chu J.S."/>
            <person name="Gimenez G."/>
            <person name="Irimia M."/>
            <person name="Rigden D.J."/>
            <person name="Fitzpatrick D.A."/>
            <person name="Lorenzo-Morales J."/>
            <person name="Bateman A."/>
            <person name="Chiu C.H."/>
            <person name="Tang P."/>
            <person name="Hegemann P."/>
            <person name="Fromm H."/>
            <person name="Raoult D."/>
            <person name="Greub G."/>
            <person name="Miranda-Saavedra D."/>
            <person name="Chen N."/>
            <person name="Nash P."/>
            <person name="Ginger M.L."/>
            <person name="Horn M."/>
            <person name="Schaap P."/>
            <person name="Caler L."/>
            <person name="Loftus B."/>
        </authorList>
    </citation>
    <scope>NUCLEOTIDE SEQUENCE [LARGE SCALE GENOMIC DNA]</scope>
    <source>
        <strain evidence="2 3">Neff</strain>
    </source>
</reference>
<dbReference type="Gene3D" id="3.10.450.50">
    <property type="match status" value="1"/>
</dbReference>
<name>L8GFU0_ACACF</name>
<dbReference type="GeneID" id="14912320"/>
<dbReference type="AlphaFoldDB" id="L8GFU0"/>
<dbReference type="PANTHER" id="PTHR41252:SF1">
    <property type="entry name" value="BLR2505 PROTEIN"/>
    <property type="match status" value="1"/>
</dbReference>
<dbReference type="VEuPathDB" id="AmoebaDB:ACA1_273840"/>
<dbReference type="SUPFAM" id="SSF54427">
    <property type="entry name" value="NTF2-like"/>
    <property type="match status" value="1"/>
</dbReference>
<keyword evidence="3" id="KW-1185">Reference proteome</keyword>
<dbReference type="InterPro" id="IPR037401">
    <property type="entry name" value="SnoaL-like"/>
</dbReference>
<protein>
    <recommendedName>
        <fullName evidence="1">SnoaL-like domain-containing protein</fullName>
    </recommendedName>
</protein>
<evidence type="ECO:0000313" key="3">
    <source>
        <dbReference type="Proteomes" id="UP000011083"/>
    </source>
</evidence>
<dbReference type="InterPro" id="IPR032710">
    <property type="entry name" value="NTF2-like_dom_sf"/>
</dbReference>
<organism evidence="2 3">
    <name type="scientific">Acanthamoeba castellanii (strain ATCC 30010 / Neff)</name>
    <dbReference type="NCBI Taxonomy" id="1257118"/>
    <lineage>
        <taxon>Eukaryota</taxon>
        <taxon>Amoebozoa</taxon>
        <taxon>Discosea</taxon>
        <taxon>Longamoebia</taxon>
        <taxon>Centramoebida</taxon>
        <taxon>Acanthamoebidae</taxon>
        <taxon>Acanthamoeba</taxon>
    </lineage>
</organism>
<dbReference type="Pfam" id="PF12680">
    <property type="entry name" value="SnoaL_2"/>
    <property type="match status" value="1"/>
</dbReference>
<dbReference type="Proteomes" id="UP000011083">
    <property type="component" value="Unassembled WGS sequence"/>
</dbReference>
<proteinExistence type="predicted"/>
<evidence type="ECO:0000259" key="1">
    <source>
        <dbReference type="Pfam" id="PF12680"/>
    </source>
</evidence>
<dbReference type="RefSeq" id="XP_004333885.1">
    <property type="nucleotide sequence ID" value="XM_004333837.1"/>
</dbReference>
<accession>L8GFU0</accession>
<gene>
    <name evidence="2" type="ORF">ACA1_273840</name>
</gene>
<dbReference type="EMBL" id="KB008146">
    <property type="protein sequence ID" value="ELR11872.1"/>
    <property type="molecule type" value="Genomic_DNA"/>
</dbReference>
<evidence type="ECO:0000313" key="2">
    <source>
        <dbReference type="EMBL" id="ELR11872.1"/>
    </source>
</evidence>
<dbReference type="PANTHER" id="PTHR41252">
    <property type="entry name" value="BLR2505 PROTEIN"/>
    <property type="match status" value="1"/>
</dbReference>
<dbReference type="KEGG" id="acan:ACA1_273840"/>
<sequence>MTTNLDAAKELYVLFSAGDFDGMAARVTDDTEWYLCTGAPYGGYLHGKQEMLTWMREKLTLAFTRFEPTRYFVDGDEVVAFVSCEATVPSTGKSFALELVHRMRFVDGKLSYMFEFNHDARLVAAAFEP</sequence>
<feature type="domain" description="SnoaL-like" evidence="1">
    <location>
        <begin position="9"/>
        <end position="111"/>
    </location>
</feature>